<evidence type="ECO:0000313" key="9">
    <source>
        <dbReference type="Proteomes" id="UP001208570"/>
    </source>
</evidence>
<dbReference type="InterPro" id="IPR011547">
    <property type="entry name" value="SLC26A/SulP_dom"/>
</dbReference>
<organism evidence="8 9">
    <name type="scientific">Paralvinella palmiformis</name>
    <dbReference type="NCBI Taxonomy" id="53620"/>
    <lineage>
        <taxon>Eukaryota</taxon>
        <taxon>Metazoa</taxon>
        <taxon>Spiralia</taxon>
        <taxon>Lophotrochozoa</taxon>
        <taxon>Annelida</taxon>
        <taxon>Polychaeta</taxon>
        <taxon>Sedentaria</taxon>
        <taxon>Canalipalpata</taxon>
        <taxon>Terebellida</taxon>
        <taxon>Terebelliformia</taxon>
        <taxon>Alvinellidae</taxon>
        <taxon>Paralvinella</taxon>
    </lineage>
</organism>
<keyword evidence="9" id="KW-1185">Reference proteome</keyword>
<evidence type="ECO:0000259" key="7">
    <source>
        <dbReference type="PROSITE" id="PS50801"/>
    </source>
</evidence>
<name>A0AAD9MZ57_9ANNE</name>
<dbReference type="CDD" id="cd07042">
    <property type="entry name" value="STAS_SulP_like_sulfate_transporter"/>
    <property type="match status" value="1"/>
</dbReference>
<reference evidence="8" key="1">
    <citation type="journal article" date="2023" name="Mol. Biol. Evol.">
        <title>Third-Generation Sequencing Reveals the Adaptive Role of the Epigenome in Three Deep-Sea Polychaetes.</title>
        <authorList>
            <person name="Perez M."/>
            <person name="Aroh O."/>
            <person name="Sun Y."/>
            <person name="Lan Y."/>
            <person name="Juniper S.K."/>
            <person name="Young C.R."/>
            <person name="Angers B."/>
            <person name="Qian P.Y."/>
        </authorList>
    </citation>
    <scope>NUCLEOTIDE SEQUENCE</scope>
    <source>
        <strain evidence="8">P08H-3</strain>
    </source>
</reference>
<feature type="domain" description="STAS" evidence="7">
    <location>
        <begin position="545"/>
        <end position="707"/>
    </location>
</feature>
<accession>A0AAD9MZ57</accession>
<evidence type="ECO:0000256" key="6">
    <source>
        <dbReference type="SAM" id="Phobius"/>
    </source>
</evidence>
<sequence>MRKKKLTFVDPEPTGQENIAADIPDADEALSEPISDHQDANGVAPNSEENAYVQNRLDSLADLPDLQTARQAFTQEMFDESFQTRERRSTPVKEKFRQCCNVKCSGQCVKKTILGFLPFITWLRNYNIKTDLVSDILAGLLVGIMTIPQGTFAVISIMISSVLEKSNCEAMAKPTVESNVTGLPSGDDLANNISLLMNTNGSVAYSEEASGVSDEVVMCKVKVATAVTFVTGIIQLCMGLCKLGFVTIYLSYPLSRGLTTAASIYVFTSQIKHIFGISINTYNGPLKLVYTYIDVFKNLPNTNPAAIITSIVSIVIMVLIKELASPKVKKAIKMPIPIELIFVILGTVVSYFWKMRERFRIDVVGLVPTGIPPPSLPPPENLAKFAVDGVSIALVSFALNASLVTLFSKKYNYKVNINQELIAYGVGNSVSSFFNCYVSGASLSRSMVHDGVGGKTQCILAAIVIVNLKGMFLQFKDLKALWVISKYDFMDWLVVFVAVILLNVDLGLGVGLAFSLLSVIFRTQRPYTFVLGRVPGTDLYKNIDVYPSAKEIPGLKIFRFEASLYFANNEHFVQKLFQKSGVNPRKLVIETTKYEKKMKKEEKAKKNTSTRKRKLQSVKEEVTRVTLEKPTSSIKDIIIDCTTMAYIDFMGVRVLSEVITEYKKVDITVYLAGCKVGVREMLESAGFYENIPRDQLFVCVHDAVLMLESKYNRKMVLFESYCTTTQQPTTVIEASANQ</sequence>
<dbReference type="EMBL" id="JAODUP010000468">
    <property type="protein sequence ID" value="KAK2149096.1"/>
    <property type="molecule type" value="Genomic_DNA"/>
</dbReference>
<dbReference type="Pfam" id="PF00916">
    <property type="entry name" value="Sulfate_transp"/>
    <property type="match status" value="1"/>
</dbReference>
<feature type="region of interest" description="Disordered" evidence="5">
    <location>
        <begin position="1"/>
        <end position="47"/>
    </location>
</feature>
<dbReference type="PROSITE" id="PS50801">
    <property type="entry name" value="STAS"/>
    <property type="match status" value="1"/>
</dbReference>
<dbReference type="InterPro" id="IPR001902">
    <property type="entry name" value="SLC26A/SulP_fam"/>
</dbReference>
<evidence type="ECO:0000256" key="2">
    <source>
        <dbReference type="ARBA" id="ARBA00022692"/>
    </source>
</evidence>
<feature type="transmembrane region" description="Helical" evidence="6">
    <location>
        <begin position="336"/>
        <end position="353"/>
    </location>
</feature>
<dbReference type="PANTHER" id="PTHR11814">
    <property type="entry name" value="SULFATE TRANSPORTER"/>
    <property type="match status" value="1"/>
</dbReference>
<comment type="subcellular location">
    <subcellularLocation>
        <location evidence="1">Membrane</location>
        <topology evidence="1">Multi-pass membrane protein</topology>
    </subcellularLocation>
</comment>
<keyword evidence="3 6" id="KW-1133">Transmembrane helix</keyword>
<keyword evidence="4 6" id="KW-0472">Membrane</keyword>
<evidence type="ECO:0000256" key="5">
    <source>
        <dbReference type="SAM" id="MobiDB-lite"/>
    </source>
</evidence>
<proteinExistence type="predicted"/>
<dbReference type="GO" id="GO:0055085">
    <property type="term" value="P:transmembrane transport"/>
    <property type="evidence" value="ECO:0007669"/>
    <property type="project" value="InterPro"/>
</dbReference>
<dbReference type="InterPro" id="IPR002645">
    <property type="entry name" value="STAS_dom"/>
</dbReference>
<keyword evidence="2 6" id="KW-0812">Transmembrane</keyword>
<evidence type="ECO:0000256" key="3">
    <source>
        <dbReference type="ARBA" id="ARBA00022989"/>
    </source>
</evidence>
<dbReference type="AlphaFoldDB" id="A0AAD9MZ57"/>
<dbReference type="Gene3D" id="3.30.750.24">
    <property type="entry name" value="STAS domain"/>
    <property type="match status" value="1"/>
</dbReference>
<feature type="transmembrane region" description="Helical" evidence="6">
    <location>
        <begin position="226"/>
        <end position="250"/>
    </location>
</feature>
<feature type="transmembrane region" description="Helical" evidence="6">
    <location>
        <begin position="385"/>
        <end position="407"/>
    </location>
</feature>
<dbReference type="GO" id="GO:0016020">
    <property type="term" value="C:membrane"/>
    <property type="evidence" value="ECO:0007669"/>
    <property type="project" value="UniProtKB-SubCell"/>
</dbReference>
<evidence type="ECO:0000256" key="4">
    <source>
        <dbReference type="ARBA" id="ARBA00023136"/>
    </source>
</evidence>
<dbReference type="SUPFAM" id="SSF52091">
    <property type="entry name" value="SpoIIaa-like"/>
    <property type="match status" value="1"/>
</dbReference>
<gene>
    <name evidence="8" type="ORF">LSH36_468g04017</name>
</gene>
<protein>
    <recommendedName>
        <fullName evidence="7">STAS domain-containing protein</fullName>
    </recommendedName>
</protein>
<evidence type="ECO:0000313" key="8">
    <source>
        <dbReference type="EMBL" id="KAK2149096.1"/>
    </source>
</evidence>
<evidence type="ECO:0000256" key="1">
    <source>
        <dbReference type="ARBA" id="ARBA00004141"/>
    </source>
</evidence>
<feature type="transmembrane region" description="Helical" evidence="6">
    <location>
        <begin position="492"/>
        <end position="521"/>
    </location>
</feature>
<dbReference type="Proteomes" id="UP001208570">
    <property type="component" value="Unassembled WGS sequence"/>
</dbReference>
<dbReference type="Pfam" id="PF01740">
    <property type="entry name" value="STAS"/>
    <property type="match status" value="1"/>
</dbReference>
<feature type="transmembrane region" description="Helical" evidence="6">
    <location>
        <begin position="305"/>
        <end position="324"/>
    </location>
</feature>
<comment type="caution">
    <text evidence="8">The sequence shown here is derived from an EMBL/GenBank/DDBJ whole genome shotgun (WGS) entry which is preliminary data.</text>
</comment>
<dbReference type="InterPro" id="IPR036513">
    <property type="entry name" value="STAS_dom_sf"/>
</dbReference>